<feature type="non-terminal residue" evidence="2">
    <location>
        <position position="32"/>
    </location>
</feature>
<feature type="region of interest" description="Disordered" evidence="1">
    <location>
        <begin position="1"/>
        <end position="32"/>
    </location>
</feature>
<sequence>SYPGCRDRASATTGRTDSDPASQGAYRWRCSM</sequence>
<dbReference type="AlphaFoldDB" id="A0A382UL88"/>
<dbReference type="EMBL" id="UINC01145103">
    <property type="protein sequence ID" value="SVD35029.1"/>
    <property type="molecule type" value="Genomic_DNA"/>
</dbReference>
<reference evidence="2" key="1">
    <citation type="submission" date="2018-05" db="EMBL/GenBank/DDBJ databases">
        <authorList>
            <person name="Lanie J.A."/>
            <person name="Ng W.-L."/>
            <person name="Kazmierczak K.M."/>
            <person name="Andrzejewski T.M."/>
            <person name="Davidsen T.M."/>
            <person name="Wayne K.J."/>
            <person name="Tettelin H."/>
            <person name="Glass J.I."/>
            <person name="Rusch D."/>
            <person name="Podicherti R."/>
            <person name="Tsui H.-C.T."/>
            <person name="Winkler M.E."/>
        </authorList>
    </citation>
    <scope>NUCLEOTIDE SEQUENCE</scope>
</reference>
<proteinExistence type="predicted"/>
<evidence type="ECO:0000256" key="1">
    <source>
        <dbReference type="SAM" id="MobiDB-lite"/>
    </source>
</evidence>
<organism evidence="2">
    <name type="scientific">marine metagenome</name>
    <dbReference type="NCBI Taxonomy" id="408172"/>
    <lineage>
        <taxon>unclassified sequences</taxon>
        <taxon>metagenomes</taxon>
        <taxon>ecological metagenomes</taxon>
    </lineage>
</organism>
<feature type="non-terminal residue" evidence="2">
    <location>
        <position position="1"/>
    </location>
</feature>
<evidence type="ECO:0000313" key="2">
    <source>
        <dbReference type="EMBL" id="SVD35029.1"/>
    </source>
</evidence>
<gene>
    <name evidence="2" type="ORF">METZ01_LOCUS387883</name>
</gene>
<protein>
    <submittedName>
        <fullName evidence="2">Uncharacterized protein</fullName>
    </submittedName>
</protein>
<accession>A0A382UL88</accession>
<name>A0A382UL88_9ZZZZ</name>
<feature type="compositionally biased region" description="Polar residues" evidence="1">
    <location>
        <begin position="10"/>
        <end position="21"/>
    </location>
</feature>